<organism evidence="10 11">
    <name type="scientific">Geobacter benzoatilyticus</name>
    <dbReference type="NCBI Taxonomy" id="2815309"/>
    <lineage>
        <taxon>Bacteria</taxon>
        <taxon>Pseudomonadati</taxon>
        <taxon>Thermodesulfobacteriota</taxon>
        <taxon>Desulfuromonadia</taxon>
        <taxon>Geobacterales</taxon>
        <taxon>Geobacteraceae</taxon>
        <taxon>Geobacter</taxon>
    </lineage>
</organism>
<name>A0ABX7Q3P6_9BACT</name>
<evidence type="ECO:0000256" key="3">
    <source>
        <dbReference type="ARBA" id="ARBA00022485"/>
    </source>
</evidence>
<evidence type="ECO:0000256" key="8">
    <source>
        <dbReference type="ARBA" id="ARBA00049934"/>
    </source>
</evidence>
<keyword evidence="3" id="KW-0004">4Fe-4S</keyword>
<dbReference type="SUPFAM" id="SSF48310">
    <property type="entry name" value="Aldehyde ferredoxin oxidoreductase, C-terminal domains"/>
    <property type="match status" value="1"/>
</dbReference>
<evidence type="ECO:0000256" key="1">
    <source>
        <dbReference type="ARBA" id="ARBA00001966"/>
    </source>
</evidence>
<feature type="domain" description="Aldehyde ferredoxin oxidoreductase N-terminal" evidence="9">
    <location>
        <begin position="9"/>
        <end position="205"/>
    </location>
</feature>
<keyword evidence="4" id="KW-0479">Metal-binding</keyword>
<dbReference type="SMART" id="SM00790">
    <property type="entry name" value="AFOR_N"/>
    <property type="match status" value="1"/>
</dbReference>
<keyword evidence="6" id="KW-0408">Iron</keyword>
<evidence type="ECO:0000256" key="6">
    <source>
        <dbReference type="ARBA" id="ARBA00023004"/>
    </source>
</evidence>
<reference evidence="10 11" key="1">
    <citation type="submission" date="2021-03" db="EMBL/GenBank/DDBJ databases">
        <title>Geobacter metallireducens gen. nov. sp. nov., a microorganism capable of coupling the complete oxidation of organic compounds to the reduction of iron and other metals.</title>
        <authorList>
            <person name="Li Y."/>
        </authorList>
    </citation>
    <scope>NUCLEOTIDE SEQUENCE [LARGE SCALE GENOMIC DNA]</scope>
    <source>
        <strain evidence="10 11">Jerry-YX</strain>
    </source>
</reference>
<proteinExistence type="inferred from homology"/>
<sequence length="584" mass="63045">MICKSAYGWTGRMLRVDLTNRKSWYEDIPAELLHSYLGGRGLGVRLMREWYRLDPFDPAIPLIFAVGPLCGTPAPTAARLTVVSRSPLTGTIYDCSAGGRFAWRLKATGVDALMITGASATPVAIAVTPSGAEIVDVSRLRGKTVHETVSALFGRGSVAAIGPAGENGVLFANIMMGEGNSVGRGGLGAVMGAKGLKAVTVNGDRPVDIACRERFETARQDVMRLFRASPVIFGELGIAEYGTPALVDLMRQRRMAPTDNFRRTVFEESGNYSGPAIRRDFHAKKDGCYGCPIQCKKSTPSGEHLPEYETVSHFGGLNGNAGLAAIVKSNTLCNELGMDTISAAATLSAWGEARGRFLDGGEVQGLLADMAFRRGEGELLSLGSRRVAEALGRPGLSMSVKGLELPAYDPRGAYGMALAYCTSSRGGCHLRAYPISHEILRKPIATDRFSFSGKARIIAIAEDTNAAVDSLVACKFSFFGATLEEYAELLSATAGIDYSPQQLKEIGRRICLTERFYNCDNGFGVQDDILPERFFHESGSSGEGIEVPPVARMRFEEELQKYYRIRGLTPEGVFADPDFLLKQP</sequence>
<keyword evidence="11" id="KW-1185">Reference proteome</keyword>
<comment type="cofactor">
    <cofactor evidence="1">
        <name>[4Fe-4S] cluster</name>
        <dbReference type="ChEBI" id="CHEBI:49883"/>
    </cofactor>
</comment>
<dbReference type="SUPFAM" id="SSF56228">
    <property type="entry name" value="Aldehyde ferredoxin oxidoreductase, N-terminal domain"/>
    <property type="match status" value="1"/>
</dbReference>
<evidence type="ECO:0000313" key="11">
    <source>
        <dbReference type="Proteomes" id="UP000663651"/>
    </source>
</evidence>
<evidence type="ECO:0000259" key="9">
    <source>
        <dbReference type="SMART" id="SM00790"/>
    </source>
</evidence>
<evidence type="ECO:0000313" key="10">
    <source>
        <dbReference type="EMBL" id="QSV45513.1"/>
    </source>
</evidence>
<dbReference type="PANTHER" id="PTHR30038:SF0">
    <property type="entry name" value="TUNGSTEN-CONTAINING ALDEHYDE FERREDOXIN OXIDOREDUCTASE"/>
    <property type="match status" value="1"/>
</dbReference>
<accession>A0ABX7Q3P6</accession>
<dbReference type="InterPro" id="IPR013985">
    <property type="entry name" value="Ald_Fedxn_OxRdtase_dom3"/>
</dbReference>
<dbReference type="InterPro" id="IPR001203">
    <property type="entry name" value="OxRdtase_Ald_Fedxn_C"/>
</dbReference>
<evidence type="ECO:0000256" key="4">
    <source>
        <dbReference type="ARBA" id="ARBA00022723"/>
    </source>
</evidence>
<dbReference type="Pfam" id="PF02730">
    <property type="entry name" value="AFOR_N"/>
    <property type="match status" value="1"/>
</dbReference>
<comment type="similarity">
    <text evidence="2">Belongs to the AOR/FOR family.</text>
</comment>
<dbReference type="EMBL" id="CP071382">
    <property type="protein sequence ID" value="QSV45513.1"/>
    <property type="molecule type" value="Genomic_DNA"/>
</dbReference>
<dbReference type="Gene3D" id="1.10.569.10">
    <property type="entry name" value="Aldehyde Ferredoxin Oxidoreductase Protein, subunit A, domain 2"/>
    <property type="match status" value="1"/>
</dbReference>
<dbReference type="Pfam" id="PF01314">
    <property type="entry name" value="AFOR_C"/>
    <property type="match status" value="1"/>
</dbReference>
<evidence type="ECO:0000256" key="7">
    <source>
        <dbReference type="ARBA" id="ARBA00023014"/>
    </source>
</evidence>
<evidence type="ECO:0000256" key="2">
    <source>
        <dbReference type="ARBA" id="ARBA00011032"/>
    </source>
</evidence>
<keyword evidence="5" id="KW-0560">Oxidoreductase</keyword>
<gene>
    <name evidence="10" type="ORF">JZM60_15560</name>
</gene>
<dbReference type="Proteomes" id="UP000663651">
    <property type="component" value="Chromosome"/>
</dbReference>
<comment type="cofactor">
    <cofactor evidence="8">
        <name>tungstopterin</name>
        <dbReference type="ChEBI" id="CHEBI:30402"/>
    </cofactor>
</comment>
<dbReference type="Gene3D" id="1.10.599.10">
    <property type="entry name" value="Aldehyde Ferredoxin Oxidoreductase Protein, subunit A, domain 3"/>
    <property type="match status" value="1"/>
</dbReference>
<dbReference type="InterPro" id="IPR013983">
    <property type="entry name" value="Ald_Fedxn_OxRdtase_N"/>
</dbReference>
<dbReference type="PANTHER" id="PTHR30038">
    <property type="entry name" value="ALDEHYDE FERREDOXIN OXIDOREDUCTASE"/>
    <property type="match status" value="1"/>
</dbReference>
<dbReference type="InterPro" id="IPR013984">
    <property type="entry name" value="Ald_Fedxn_OxRdtase_dom2"/>
</dbReference>
<dbReference type="InterPro" id="IPR036503">
    <property type="entry name" value="Ald_Fedxn_OxRdtase_N_sf"/>
</dbReference>
<keyword evidence="7" id="KW-0411">Iron-sulfur</keyword>
<protein>
    <submittedName>
        <fullName evidence="10">Aldehyde ferredoxin oxidoreductase family protein</fullName>
    </submittedName>
</protein>
<evidence type="ECO:0000256" key="5">
    <source>
        <dbReference type="ARBA" id="ARBA00023002"/>
    </source>
</evidence>
<dbReference type="Gene3D" id="3.60.9.10">
    <property type="entry name" value="Aldehyde ferredoxin oxidoreductase, N-terminal domain"/>
    <property type="match status" value="1"/>
</dbReference>
<dbReference type="InterPro" id="IPR036021">
    <property type="entry name" value="Tungsten_al_ferr_oxy-like_C"/>
</dbReference>
<dbReference type="InterPro" id="IPR051919">
    <property type="entry name" value="W-dependent_AOR"/>
</dbReference>